<name>A0A8S2ZMF0_9BILA</name>
<feature type="non-terminal residue" evidence="1">
    <location>
        <position position="1"/>
    </location>
</feature>
<organism evidence="1 2">
    <name type="scientific">Didymodactylos carnosus</name>
    <dbReference type="NCBI Taxonomy" id="1234261"/>
    <lineage>
        <taxon>Eukaryota</taxon>
        <taxon>Metazoa</taxon>
        <taxon>Spiralia</taxon>
        <taxon>Gnathifera</taxon>
        <taxon>Rotifera</taxon>
        <taxon>Eurotatoria</taxon>
        <taxon>Bdelloidea</taxon>
        <taxon>Philodinida</taxon>
        <taxon>Philodinidae</taxon>
        <taxon>Didymodactylos</taxon>
    </lineage>
</organism>
<gene>
    <name evidence="1" type="ORF">SRO942_LOCUS50257</name>
</gene>
<dbReference type="Proteomes" id="UP000681722">
    <property type="component" value="Unassembled WGS sequence"/>
</dbReference>
<dbReference type="EMBL" id="CAJOBC010140898">
    <property type="protein sequence ID" value="CAF4645552.1"/>
    <property type="molecule type" value="Genomic_DNA"/>
</dbReference>
<comment type="caution">
    <text evidence="1">The sequence shown here is derived from an EMBL/GenBank/DDBJ whole genome shotgun (WGS) entry which is preliminary data.</text>
</comment>
<evidence type="ECO:0000313" key="2">
    <source>
        <dbReference type="Proteomes" id="UP000681722"/>
    </source>
</evidence>
<accession>A0A8S2ZMF0</accession>
<proteinExistence type="predicted"/>
<protein>
    <submittedName>
        <fullName evidence="1">Uncharacterized protein</fullName>
    </submittedName>
</protein>
<reference evidence="1" key="1">
    <citation type="submission" date="2021-02" db="EMBL/GenBank/DDBJ databases">
        <authorList>
            <person name="Nowell W R."/>
        </authorList>
    </citation>
    <scope>NUCLEOTIDE SEQUENCE</scope>
</reference>
<sequence>MEECLEKAYFASHTVSQPIPLLQDVMRMPHHNGIH</sequence>
<feature type="non-terminal residue" evidence="1">
    <location>
        <position position="35"/>
    </location>
</feature>
<dbReference type="AlphaFoldDB" id="A0A8S2ZMF0"/>
<evidence type="ECO:0000313" key="1">
    <source>
        <dbReference type="EMBL" id="CAF4645552.1"/>
    </source>
</evidence>